<dbReference type="PANTHER" id="PTHR31636">
    <property type="entry name" value="OSJNBA0084A10.13 PROTEIN-RELATED"/>
    <property type="match status" value="1"/>
</dbReference>
<sequence>MDEEDFSSSSTSSHHYNTHHLQYYYPTDYNSHYTLDPPSTTTTVTTTASSSTPTHHGGGGGLDSSSPSAAVELSFSPDILPASHTGKWASDILIEAARAFSDTNTTKLHQLLWMLNELGSPYGDVEQKLVAYFNQALFARLTATGPRHRAAMLAAADKTSSFDSTRRLLLKFQEVSPWTTFGHVACNGAIIEALERDPHEKSKLHVIDISTTFCTQWPTLLEALATRMDDTPHLSLTSVVVNKYAAVNGGEDDGGEGSKRVMTEIGLRLEKFARLMGVPFKFNVVYHAGDLSQLDFSLLDIKDDEALAINCVNSLHSVDFRRREALLAAFRRLQPRVVTVVEEEAELTEVGEGQFEFFRRFEECLRWFRVYFEAVEDCFPRTSNEKLMLERAASRAMVDLLACPEPGESAERRETAGRWSGRMHGAGFEHVGLSEEVCEDVRALLRRYKEGWSMAQCTVDGGAPAGILLSWQDQPVEISRFVCLPEAVIDLDISVIILDQILALIKNAEVSMILNDIFK</sequence>
<feature type="compositionally biased region" description="Low complexity" evidence="4">
    <location>
        <begin position="36"/>
        <end position="55"/>
    </location>
</feature>
<reference evidence="5" key="1">
    <citation type="submission" date="2022-04" db="EMBL/GenBank/DDBJ databases">
        <title>Carnegiea gigantea Genome sequencing and assembly v2.</title>
        <authorList>
            <person name="Copetti D."/>
            <person name="Sanderson M.J."/>
            <person name="Burquez A."/>
            <person name="Wojciechowski M.F."/>
        </authorList>
    </citation>
    <scope>NUCLEOTIDE SEQUENCE</scope>
    <source>
        <strain evidence="5">SGP5-SGP5p</strain>
        <tissue evidence="5">Aerial part</tissue>
    </source>
</reference>
<feature type="short sequence motif" description="VHIID" evidence="3">
    <location>
        <begin position="204"/>
        <end position="208"/>
    </location>
</feature>
<dbReference type="EMBL" id="JAKOGI010000208">
    <property type="protein sequence ID" value="KAJ8439713.1"/>
    <property type="molecule type" value="Genomic_DNA"/>
</dbReference>
<protein>
    <submittedName>
        <fullName evidence="5">Uncharacterized protein</fullName>
    </submittedName>
</protein>
<evidence type="ECO:0000256" key="1">
    <source>
        <dbReference type="ARBA" id="ARBA00023015"/>
    </source>
</evidence>
<dbReference type="InterPro" id="IPR005202">
    <property type="entry name" value="TF_GRAS"/>
</dbReference>
<evidence type="ECO:0000256" key="2">
    <source>
        <dbReference type="ARBA" id="ARBA00023163"/>
    </source>
</evidence>
<dbReference type="Pfam" id="PF03514">
    <property type="entry name" value="GRAS"/>
    <property type="match status" value="1"/>
</dbReference>
<dbReference type="PROSITE" id="PS50985">
    <property type="entry name" value="GRAS"/>
    <property type="match status" value="1"/>
</dbReference>
<dbReference type="AlphaFoldDB" id="A0A9Q1KB90"/>
<keyword evidence="6" id="KW-1185">Reference proteome</keyword>
<evidence type="ECO:0000313" key="6">
    <source>
        <dbReference type="Proteomes" id="UP001153076"/>
    </source>
</evidence>
<feature type="region of interest" description="SAW" evidence="3">
    <location>
        <begin position="402"/>
        <end position="483"/>
    </location>
</feature>
<evidence type="ECO:0000256" key="3">
    <source>
        <dbReference type="PROSITE-ProRule" id="PRU01191"/>
    </source>
</evidence>
<keyword evidence="2" id="KW-0804">Transcription</keyword>
<proteinExistence type="inferred from homology"/>
<gene>
    <name evidence="5" type="ORF">Cgig2_009537</name>
</gene>
<feature type="region of interest" description="Disordered" evidence="4">
    <location>
        <begin position="36"/>
        <end position="69"/>
    </location>
</feature>
<dbReference type="OrthoDB" id="1913536at2759"/>
<keyword evidence="1" id="KW-0805">Transcription regulation</keyword>
<name>A0A9Q1KB90_9CARY</name>
<evidence type="ECO:0000256" key="4">
    <source>
        <dbReference type="SAM" id="MobiDB-lite"/>
    </source>
</evidence>
<comment type="caution">
    <text evidence="3">Lacks conserved residue(s) required for the propagation of feature annotation.</text>
</comment>
<dbReference type="Proteomes" id="UP001153076">
    <property type="component" value="Unassembled WGS sequence"/>
</dbReference>
<organism evidence="5 6">
    <name type="scientific">Carnegiea gigantea</name>
    <dbReference type="NCBI Taxonomy" id="171969"/>
    <lineage>
        <taxon>Eukaryota</taxon>
        <taxon>Viridiplantae</taxon>
        <taxon>Streptophyta</taxon>
        <taxon>Embryophyta</taxon>
        <taxon>Tracheophyta</taxon>
        <taxon>Spermatophyta</taxon>
        <taxon>Magnoliopsida</taxon>
        <taxon>eudicotyledons</taxon>
        <taxon>Gunneridae</taxon>
        <taxon>Pentapetalae</taxon>
        <taxon>Caryophyllales</taxon>
        <taxon>Cactineae</taxon>
        <taxon>Cactaceae</taxon>
        <taxon>Cactoideae</taxon>
        <taxon>Echinocereeae</taxon>
        <taxon>Carnegiea</taxon>
    </lineage>
</organism>
<comment type="similarity">
    <text evidence="3">Belongs to the GRAS family.</text>
</comment>
<evidence type="ECO:0000313" key="5">
    <source>
        <dbReference type="EMBL" id="KAJ8439713.1"/>
    </source>
</evidence>
<accession>A0A9Q1KB90</accession>
<comment type="caution">
    <text evidence="5">The sequence shown here is derived from an EMBL/GenBank/DDBJ whole genome shotgun (WGS) entry which is preliminary data.</text>
</comment>